<protein>
    <recommendedName>
        <fullName evidence="1">CFA20 domain-containing protein</fullName>
    </recommendedName>
</protein>
<organism evidence="2 3">
    <name type="scientific">Malus domestica</name>
    <name type="common">Apple</name>
    <name type="synonym">Pyrus malus</name>
    <dbReference type="NCBI Taxonomy" id="3750"/>
    <lineage>
        <taxon>Eukaryota</taxon>
        <taxon>Viridiplantae</taxon>
        <taxon>Streptophyta</taxon>
        <taxon>Embryophyta</taxon>
        <taxon>Tracheophyta</taxon>
        <taxon>Spermatophyta</taxon>
        <taxon>Magnoliopsida</taxon>
        <taxon>eudicotyledons</taxon>
        <taxon>Gunneridae</taxon>
        <taxon>Pentapetalae</taxon>
        <taxon>rosids</taxon>
        <taxon>fabids</taxon>
        <taxon>Rosales</taxon>
        <taxon>Rosaceae</taxon>
        <taxon>Amygdaloideae</taxon>
        <taxon>Maleae</taxon>
        <taxon>Malus</taxon>
    </lineage>
</organism>
<comment type="caution">
    <text evidence="2">The sequence shown here is derived from an EMBL/GenBank/DDBJ whole genome shotgun (WGS) entry which is preliminary data.</text>
</comment>
<dbReference type="STRING" id="3750.A0A498JDB4"/>
<dbReference type="Proteomes" id="UP000290289">
    <property type="component" value="Chromosome 7"/>
</dbReference>
<gene>
    <name evidence="2" type="ORF">DVH24_015896</name>
</gene>
<sequence>VDGHIKRPQDEDIQSNVLEIVGSNIQSTCIPCPADPSATLSIKLPFLVMVVKNLKKYFTFEIQILDGKNVRRRFRASDFQVCKFAHAVTRVKPYICTMPLRMDDGWNQIQFNPTDFTRRAY</sequence>
<feature type="non-terminal residue" evidence="2">
    <location>
        <position position="1"/>
    </location>
</feature>
<dbReference type="PANTHER" id="PTHR12458">
    <property type="entry name" value="ORF PROTEIN"/>
    <property type="match status" value="1"/>
</dbReference>
<accession>A0A498JDB4</accession>
<evidence type="ECO:0000313" key="3">
    <source>
        <dbReference type="Proteomes" id="UP000290289"/>
    </source>
</evidence>
<dbReference type="AlphaFoldDB" id="A0A498JDB4"/>
<dbReference type="Pfam" id="PF05018">
    <property type="entry name" value="CFA20_dom"/>
    <property type="match status" value="1"/>
</dbReference>
<reference evidence="2 3" key="1">
    <citation type="submission" date="2018-10" db="EMBL/GenBank/DDBJ databases">
        <title>A high-quality apple genome assembly.</title>
        <authorList>
            <person name="Hu J."/>
        </authorList>
    </citation>
    <scope>NUCLEOTIDE SEQUENCE [LARGE SCALE GENOMIC DNA]</scope>
    <source>
        <strain evidence="3">cv. HFTH1</strain>
        <tissue evidence="2">Young leaf</tissue>
    </source>
</reference>
<name>A0A498JDB4_MALDO</name>
<dbReference type="InterPro" id="IPR040441">
    <property type="entry name" value="CFA20/CFAP20DC"/>
</dbReference>
<dbReference type="InterPro" id="IPR007714">
    <property type="entry name" value="CFA20_dom"/>
</dbReference>
<evidence type="ECO:0000313" key="2">
    <source>
        <dbReference type="EMBL" id="RXH93829.1"/>
    </source>
</evidence>
<dbReference type="EMBL" id="RDQH01000333">
    <property type="protein sequence ID" value="RXH93829.1"/>
    <property type="molecule type" value="Genomic_DNA"/>
</dbReference>
<proteinExistence type="predicted"/>
<keyword evidence="3" id="KW-1185">Reference proteome</keyword>
<feature type="domain" description="CFA20" evidence="1">
    <location>
        <begin position="2"/>
        <end position="121"/>
    </location>
</feature>
<evidence type="ECO:0000259" key="1">
    <source>
        <dbReference type="Pfam" id="PF05018"/>
    </source>
</evidence>